<feature type="region of interest" description="Disordered" evidence="1">
    <location>
        <begin position="32"/>
        <end position="61"/>
    </location>
</feature>
<dbReference type="RefSeq" id="WP_378136187.1">
    <property type="nucleotide sequence ID" value="NZ_JBHSMI010000029.1"/>
</dbReference>
<gene>
    <name evidence="2" type="ORF">ACFPOF_20715</name>
</gene>
<keyword evidence="3" id="KW-1185">Reference proteome</keyword>
<feature type="compositionally biased region" description="Low complexity" evidence="1">
    <location>
        <begin position="35"/>
        <end position="49"/>
    </location>
</feature>
<dbReference type="InterPro" id="IPR050490">
    <property type="entry name" value="Bact_solute-bd_prot1"/>
</dbReference>
<organism evidence="2 3">
    <name type="scientific">Cohnella soli</name>
    <dbReference type="NCBI Taxonomy" id="425005"/>
    <lineage>
        <taxon>Bacteria</taxon>
        <taxon>Bacillati</taxon>
        <taxon>Bacillota</taxon>
        <taxon>Bacilli</taxon>
        <taxon>Bacillales</taxon>
        <taxon>Paenibacillaceae</taxon>
        <taxon>Cohnella</taxon>
    </lineage>
</organism>
<dbReference type="PANTHER" id="PTHR43649">
    <property type="entry name" value="ARABINOSE-BINDING PROTEIN-RELATED"/>
    <property type="match status" value="1"/>
</dbReference>
<comment type="caution">
    <text evidence="2">The sequence shown here is derived from an EMBL/GenBank/DDBJ whole genome shotgun (WGS) entry which is preliminary data.</text>
</comment>
<dbReference type="Gene3D" id="3.40.190.10">
    <property type="entry name" value="Periplasmic binding protein-like II"/>
    <property type="match status" value="2"/>
</dbReference>
<evidence type="ECO:0008006" key="4">
    <source>
        <dbReference type="Google" id="ProtNLM"/>
    </source>
</evidence>
<dbReference type="SUPFAM" id="SSF53850">
    <property type="entry name" value="Periplasmic binding protein-like II"/>
    <property type="match status" value="1"/>
</dbReference>
<proteinExistence type="predicted"/>
<dbReference type="PANTHER" id="PTHR43649:SF12">
    <property type="entry name" value="DIACETYLCHITOBIOSE BINDING PROTEIN DASA"/>
    <property type="match status" value="1"/>
</dbReference>
<evidence type="ECO:0000256" key="1">
    <source>
        <dbReference type="SAM" id="MobiDB-lite"/>
    </source>
</evidence>
<reference evidence="3" key="1">
    <citation type="journal article" date="2019" name="Int. J. Syst. Evol. Microbiol.">
        <title>The Global Catalogue of Microorganisms (GCM) 10K type strain sequencing project: providing services to taxonomists for standard genome sequencing and annotation.</title>
        <authorList>
            <consortium name="The Broad Institute Genomics Platform"/>
            <consortium name="The Broad Institute Genome Sequencing Center for Infectious Disease"/>
            <person name="Wu L."/>
            <person name="Ma J."/>
        </authorList>
    </citation>
    <scope>NUCLEOTIDE SEQUENCE [LARGE SCALE GENOMIC DNA]</scope>
    <source>
        <strain evidence="3">CGMCC 1.18575</strain>
    </source>
</reference>
<evidence type="ECO:0000313" key="2">
    <source>
        <dbReference type="EMBL" id="MFC5405169.1"/>
    </source>
</evidence>
<sequence>MVGIAVNGTGRLLRLGMTVVLAGALLAGCAKNKEGGSSPSSSAAPPASGTESAQPSGEDPKETLEYSFYQENDSPPTFADNPNDVLTPIVESKFNVKVSKVLYNQGSTFKERFNMLLATNDLPDVIYAQSNAPIVASSGQYAELGDLIKQYMPNLQKYGSMDTWRDSYFNGKLYSIPALWVDTSLQKFNDIYSLPASNWGLVIREDILDKLGYKYTPLKEIEKKVNETQQKPTYDDFKIEPAIATPDDLYEFLKKVKALNLKVGNKDVIPLSIPWWAQHHLANMFGVSSAWQYHEDDNTVSGTPFGDKYGKEYFQFLNKLYSEKLLDPDFAIQKDQQLAEKEASGQVAVALVLMGDLNAIHTGIDKIAPGKMFHHIPMPGKEGIARNGIDAFNPAAFQFFIKKDFKDIPRLLQYFDWFFSDEALDLKIWGPESLGLWEMKDGKKVFKDEALHQALIENAEGGIADDQYYKKGLGRYGLPKQYSKAFSAAPGLVGYNPFDWERSYPYKVSDIFAMSSAYVTTGALERGGKLLAGVDDLTNGPGNWLWSDFYNNKSSKLYAVKPGNFDKNWEELKTEFMKKTKYDEARTEMENVFKERGLLK</sequence>
<name>A0ABW0HX73_9BACL</name>
<accession>A0ABW0HX73</accession>
<dbReference type="Proteomes" id="UP001596113">
    <property type="component" value="Unassembled WGS sequence"/>
</dbReference>
<evidence type="ECO:0000313" key="3">
    <source>
        <dbReference type="Proteomes" id="UP001596113"/>
    </source>
</evidence>
<protein>
    <recommendedName>
        <fullName evidence="4">Extracellular solute-binding protein</fullName>
    </recommendedName>
</protein>
<dbReference type="EMBL" id="JBHSMI010000029">
    <property type="protein sequence ID" value="MFC5405169.1"/>
    <property type="molecule type" value="Genomic_DNA"/>
</dbReference>